<reference evidence="2 3" key="1">
    <citation type="journal article" date="2017" name="Int. J. Syst. Evol. Microbiol.">
        <title>Pseudokineococcus basanitobsidens sp. nov., isolated from volcanic rock.</title>
        <authorList>
            <person name="Lee D.W."/>
            <person name="Park M.Y."/>
            <person name="Kim J.J."/>
            <person name="Kim B.S."/>
        </authorList>
    </citation>
    <scope>NUCLEOTIDE SEQUENCE [LARGE SCALE GENOMIC DNA]</scope>
    <source>
        <strain evidence="2 3">DSM 103726</strain>
    </source>
</reference>
<dbReference type="Gene3D" id="3.40.50.1110">
    <property type="entry name" value="SGNH hydrolase"/>
    <property type="match status" value="1"/>
</dbReference>
<evidence type="ECO:0000313" key="3">
    <source>
        <dbReference type="Proteomes" id="UP001387100"/>
    </source>
</evidence>
<accession>A0ABU8RJV4</accession>
<dbReference type="SUPFAM" id="SSF52266">
    <property type="entry name" value="SGNH hydrolase"/>
    <property type="match status" value="1"/>
</dbReference>
<evidence type="ECO:0000259" key="1">
    <source>
        <dbReference type="Pfam" id="PF13472"/>
    </source>
</evidence>
<sequence>MSTATPDHLDAFPGRRVCVLGDALVAGVGDPRAMGWTGRVAARTPDDDGPTTVFPLGVPGEGTAGLLERWVPETSRRFAPGAENRLVVGLGGADLDAGLTLARSRLNLANVLDEAASRGLPVLVVGPAPGAEPGHGAGHSRNDDLAELADAFADVCARRAVRYVDCFDPLVQHEQWHADLAAGDGVHPGQAGYGLLAWLVLHGGWRPWLGLPDEA</sequence>
<feature type="domain" description="SGNH hydrolase-type esterase" evidence="1">
    <location>
        <begin position="19"/>
        <end position="194"/>
    </location>
</feature>
<dbReference type="Proteomes" id="UP001387100">
    <property type="component" value="Unassembled WGS sequence"/>
</dbReference>
<gene>
    <name evidence="2" type="ORF">WDZ17_08125</name>
</gene>
<proteinExistence type="predicted"/>
<organism evidence="2 3">
    <name type="scientific">Pseudokineococcus basanitobsidens</name>
    <dbReference type="NCBI Taxonomy" id="1926649"/>
    <lineage>
        <taxon>Bacteria</taxon>
        <taxon>Bacillati</taxon>
        <taxon>Actinomycetota</taxon>
        <taxon>Actinomycetes</taxon>
        <taxon>Kineosporiales</taxon>
        <taxon>Kineosporiaceae</taxon>
        <taxon>Pseudokineococcus</taxon>
    </lineage>
</organism>
<keyword evidence="3" id="KW-1185">Reference proteome</keyword>
<evidence type="ECO:0000313" key="2">
    <source>
        <dbReference type="EMBL" id="MEJ5945259.1"/>
    </source>
</evidence>
<comment type="caution">
    <text evidence="2">The sequence shown here is derived from an EMBL/GenBank/DDBJ whole genome shotgun (WGS) entry which is preliminary data.</text>
</comment>
<dbReference type="InterPro" id="IPR013830">
    <property type="entry name" value="SGNH_hydro"/>
</dbReference>
<dbReference type="Pfam" id="PF13472">
    <property type="entry name" value="Lipase_GDSL_2"/>
    <property type="match status" value="1"/>
</dbReference>
<dbReference type="RefSeq" id="WP_339574639.1">
    <property type="nucleotide sequence ID" value="NZ_JBBIAA010000006.1"/>
</dbReference>
<dbReference type="EMBL" id="JBBIAA010000006">
    <property type="protein sequence ID" value="MEJ5945259.1"/>
    <property type="molecule type" value="Genomic_DNA"/>
</dbReference>
<protein>
    <submittedName>
        <fullName evidence="2">GDSL-type esterase/lipase family protein</fullName>
    </submittedName>
</protein>
<name>A0ABU8RJV4_9ACTN</name>
<dbReference type="InterPro" id="IPR036514">
    <property type="entry name" value="SGNH_hydro_sf"/>
</dbReference>